<reference evidence="2" key="1">
    <citation type="journal article" date="2018" name="Nat. Plants">
        <title>Whole-genome landscape of Medicago truncatula symbiotic genes.</title>
        <authorList>
            <person name="Pecrix Y."/>
            <person name="Staton S.E."/>
            <person name="Sallet E."/>
            <person name="Lelandais-Briere C."/>
            <person name="Moreau S."/>
            <person name="Carrere S."/>
            <person name="Blein T."/>
            <person name="Jardinaud M.F."/>
            <person name="Latrasse D."/>
            <person name="Zouine M."/>
            <person name="Zahm M."/>
            <person name="Kreplak J."/>
            <person name="Mayjonade B."/>
            <person name="Satge C."/>
            <person name="Perez M."/>
            <person name="Cauet S."/>
            <person name="Marande W."/>
            <person name="Chantry-Darmon C."/>
            <person name="Lopez-Roques C."/>
            <person name="Bouchez O."/>
            <person name="Berard A."/>
            <person name="Debelle F."/>
            <person name="Munos S."/>
            <person name="Bendahmane A."/>
            <person name="Berges H."/>
            <person name="Niebel A."/>
            <person name="Buitink J."/>
            <person name="Frugier F."/>
            <person name="Benhamed M."/>
            <person name="Crespi M."/>
            <person name="Gouzy J."/>
            <person name="Gamas P."/>
        </authorList>
    </citation>
    <scope>NUCLEOTIDE SEQUENCE [LARGE SCALE GENOMIC DNA]</scope>
    <source>
        <strain evidence="2">cv. Jemalong A17</strain>
    </source>
</reference>
<gene>
    <name evidence="1" type="ORF">MtrunA17_Chr4g0038051</name>
</gene>
<organism evidence="1 2">
    <name type="scientific">Medicago truncatula</name>
    <name type="common">Barrel medic</name>
    <name type="synonym">Medicago tribuloides</name>
    <dbReference type="NCBI Taxonomy" id="3880"/>
    <lineage>
        <taxon>Eukaryota</taxon>
        <taxon>Viridiplantae</taxon>
        <taxon>Streptophyta</taxon>
        <taxon>Embryophyta</taxon>
        <taxon>Tracheophyta</taxon>
        <taxon>Spermatophyta</taxon>
        <taxon>Magnoliopsida</taxon>
        <taxon>eudicotyledons</taxon>
        <taxon>Gunneridae</taxon>
        <taxon>Pentapetalae</taxon>
        <taxon>rosids</taxon>
        <taxon>fabids</taxon>
        <taxon>Fabales</taxon>
        <taxon>Fabaceae</taxon>
        <taxon>Papilionoideae</taxon>
        <taxon>50 kb inversion clade</taxon>
        <taxon>NPAAA clade</taxon>
        <taxon>Hologalegina</taxon>
        <taxon>IRL clade</taxon>
        <taxon>Trifolieae</taxon>
        <taxon>Medicago</taxon>
    </lineage>
</organism>
<dbReference type="Gramene" id="rna24044">
    <property type="protein sequence ID" value="RHN61567.1"/>
    <property type="gene ID" value="gene24044"/>
</dbReference>
<dbReference type="Gene3D" id="1.25.40.10">
    <property type="entry name" value="Tetratricopeptide repeat domain"/>
    <property type="match status" value="1"/>
</dbReference>
<dbReference type="SUPFAM" id="SSF48452">
    <property type="entry name" value="TPR-like"/>
    <property type="match status" value="1"/>
</dbReference>
<comment type="caution">
    <text evidence="1">The sequence shown here is derived from an EMBL/GenBank/DDBJ whole genome shotgun (WGS) entry which is preliminary data.</text>
</comment>
<proteinExistence type="predicted"/>
<dbReference type="Proteomes" id="UP000265566">
    <property type="component" value="Chromosome 4"/>
</dbReference>
<evidence type="ECO:0000313" key="2">
    <source>
        <dbReference type="Proteomes" id="UP000265566"/>
    </source>
</evidence>
<accession>A0A396IFI0</accession>
<name>A0A396IFI0_MEDTR</name>
<evidence type="ECO:0000313" key="1">
    <source>
        <dbReference type="EMBL" id="RHN61567.1"/>
    </source>
</evidence>
<dbReference type="AlphaFoldDB" id="A0A396IFI0"/>
<dbReference type="EMBL" id="PSQE01000004">
    <property type="protein sequence ID" value="RHN61567.1"/>
    <property type="molecule type" value="Genomic_DNA"/>
</dbReference>
<protein>
    <submittedName>
        <fullName evidence="1">Putative tetratricopeptide-like helical domain-containing protein</fullName>
    </submittedName>
</protein>
<dbReference type="InterPro" id="IPR011990">
    <property type="entry name" value="TPR-like_helical_dom_sf"/>
</dbReference>
<sequence length="79" mass="9156">MFYAESQNYQKAAEAYEQVYQLCRDDVDALKAAAKFYDKCGQVERLICIIGDYLKSKPDRVDTSVVDLLVFNVIKFVYE</sequence>